<gene>
    <name evidence="2" type="ORF">EPD83_014220</name>
</gene>
<evidence type="ECO:0000313" key="3">
    <source>
        <dbReference type="Proteomes" id="UP000287866"/>
    </source>
</evidence>
<dbReference type="RefSeq" id="WP_165566742.1">
    <property type="nucleotide sequence ID" value="NZ_SAYU02000050.1"/>
</dbReference>
<protein>
    <submittedName>
        <fullName evidence="2">Uncharacterized protein</fullName>
    </submittedName>
</protein>
<dbReference type="Proteomes" id="UP000287866">
    <property type="component" value="Unassembled WGS sequence"/>
</dbReference>
<comment type="caution">
    <text evidence="2">The sequence shown here is derived from an EMBL/GenBank/DDBJ whole genome shotgun (WGS) entry which is preliminary data.</text>
</comment>
<dbReference type="EMBL" id="SAYU02000050">
    <property type="protein sequence ID" value="NHA69197.1"/>
    <property type="molecule type" value="Genomic_DNA"/>
</dbReference>
<evidence type="ECO:0000256" key="1">
    <source>
        <dbReference type="SAM" id="MobiDB-lite"/>
    </source>
</evidence>
<feature type="region of interest" description="Disordered" evidence="1">
    <location>
        <begin position="57"/>
        <end position="128"/>
    </location>
</feature>
<name>A0A8T6R5E2_9MICO</name>
<accession>A0A8T6R5E2</accession>
<proteinExistence type="predicted"/>
<feature type="compositionally biased region" description="Basic and acidic residues" evidence="1">
    <location>
        <begin position="102"/>
        <end position="128"/>
    </location>
</feature>
<sequence>MTPRTRAALTGLAAAGAAYAVWRLPATRRFVRTVREAAREREADLRAAVETAVRADATTRAPRHAAGARVPDLDVDAGWGPRDPDRPAAAPLTEGDPGRSLTPDEARELLLDPAGDARDVAAPEGRAR</sequence>
<organism evidence="2 3">
    <name type="scientific">Phycicoccus flavus</name>
    <dbReference type="NCBI Taxonomy" id="2502783"/>
    <lineage>
        <taxon>Bacteria</taxon>
        <taxon>Bacillati</taxon>
        <taxon>Actinomycetota</taxon>
        <taxon>Actinomycetes</taxon>
        <taxon>Micrococcales</taxon>
        <taxon>Intrasporangiaceae</taxon>
        <taxon>Phycicoccus</taxon>
    </lineage>
</organism>
<dbReference type="AlphaFoldDB" id="A0A8T6R5E2"/>
<reference evidence="2" key="1">
    <citation type="submission" date="2020-03" db="EMBL/GenBank/DDBJ databases">
        <title>Phycicoccus flavus sp. nov., a novel endophytic actinobacterium isolated from branch of Kandelia candel.</title>
        <authorList>
            <person name="Tuo L."/>
        </authorList>
    </citation>
    <scope>NUCLEOTIDE SEQUENCE</scope>
    <source>
        <strain evidence="2">CMS6Z-2</strain>
    </source>
</reference>
<keyword evidence="3" id="KW-1185">Reference proteome</keyword>
<evidence type="ECO:0000313" key="2">
    <source>
        <dbReference type="EMBL" id="NHA69197.1"/>
    </source>
</evidence>